<evidence type="ECO:0000313" key="7">
    <source>
        <dbReference type="Proteomes" id="UP000034097"/>
    </source>
</evidence>
<dbReference type="EMBL" id="LCHQ01000041">
    <property type="protein sequence ID" value="KKT36654.1"/>
    <property type="molecule type" value="Genomic_DNA"/>
</dbReference>
<name>A0A0G1JMJ1_9BACT</name>
<keyword evidence="2 4" id="KW-0689">Ribosomal protein</keyword>
<dbReference type="InterPro" id="IPR001706">
    <property type="entry name" value="Ribosomal_bL35"/>
</dbReference>
<comment type="similarity">
    <text evidence="1 4 5">Belongs to the bacterial ribosomal protein bL35 family.</text>
</comment>
<dbReference type="Proteomes" id="UP000034097">
    <property type="component" value="Unassembled WGS sequence"/>
</dbReference>
<dbReference type="AlphaFoldDB" id="A0A0G1JMJ1"/>
<accession>A0A0G1JMJ1</accession>
<evidence type="ECO:0000313" key="6">
    <source>
        <dbReference type="EMBL" id="KKT36654.1"/>
    </source>
</evidence>
<dbReference type="HAMAP" id="MF_00514">
    <property type="entry name" value="Ribosomal_bL35"/>
    <property type="match status" value="1"/>
</dbReference>
<dbReference type="GO" id="GO:0005840">
    <property type="term" value="C:ribosome"/>
    <property type="evidence" value="ECO:0007669"/>
    <property type="project" value="UniProtKB-KW"/>
</dbReference>
<dbReference type="PRINTS" id="PR00064">
    <property type="entry name" value="RIBOSOMALL35"/>
</dbReference>
<gene>
    <name evidence="4" type="primary">rpmI</name>
    <name evidence="6" type="ORF">UW26_C0041G0009</name>
</gene>
<evidence type="ECO:0000256" key="2">
    <source>
        <dbReference type="ARBA" id="ARBA00022980"/>
    </source>
</evidence>
<reference evidence="6 7" key="1">
    <citation type="journal article" date="2015" name="Nature">
        <title>rRNA introns, odd ribosomes, and small enigmatic genomes across a large radiation of phyla.</title>
        <authorList>
            <person name="Brown C.T."/>
            <person name="Hug L.A."/>
            <person name="Thomas B.C."/>
            <person name="Sharon I."/>
            <person name="Castelle C.J."/>
            <person name="Singh A."/>
            <person name="Wilkins M.J."/>
            <person name="Williams K.H."/>
            <person name="Banfield J.F."/>
        </authorList>
    </citation>
    <scope>NUCLEOTIDE SEQUENCE [LARGE SCALE GENOMIC DNA]</scope>
</reference>
<sequence length="70" mass="8571">MVKTKNKTKQKTRKIVMKRFKITGTGKVLRRSPYMRHLRRKKSRKLVRRYRHYVEVTGRLATKIKSMLHM</sequence>
<evidence type="ECO:0000256" key="3">
    <source>
        <dbReference type="ARBA" id="ARBA00023274"/>
    </source>
</evidence>
<dbReference type="InterPro" id="IPR021137">
    <property type="entry name" value="Ribosomal_bL35-like"/>
</dbReference>
<dbReference type="GO" id="GO:0003735">
    <property type="term" value="F:structural constituent of ribosome"/>
    <property type="evidence" value="ECO:0007669"/>
    <property type="project" value="InterPro"/>
</dbReference>
<protein>
    <recommendedName>
        <fullName evidence="4">Large ribosomal subunit protein bL35</fullName>
    </recommendedName>
</protein>
<keyword evidence="3 4" id="KW-0687">Ribonucleoprotein</keyword>
<evidence type="ECO:0000256" key="4">
    <source>
        <dbReference type="HAMAP-Rule" id="MF_00514"/>
    </source>
</evidence>
<evidence type="ECO:0000256" key="1">
    <source>
        <dbReference type="ARBA" id="ARBA00006598"/>
    </source>
</evidence>
<organism evidence="6 7">
    <name type="scientific">Candidatus Collierbacteria bacterium GW2011_GWF1_44_12</name>
    <dbReference type="NCBI Taxonomy" id="1618402"/>
    <lineage>
        <taxon>Bacteria</taxon>
        <taxon>Candidatus Collieribacteriota</taxon>
    </lineage>
</organism>
<dbReference type="GO" id="GO:1990904">
    <property type="term" value="C:ribonucleoprotein complex"/>
    <property type="evidence" value="ECO:0007669"/>
    <property type="project" value="UniProtKB-KW"/>
</dbReference>
<dbReference type="Pfam" id="PF01632">
    <property type="entry name" value="Ribosomal_L35p"/>
    <property type="match status" value="1"/>
</dbReference>
<evidence type="ECO:0000256" key="5">
    <source>
        <dbReference type="RuleBase" id="RU000568"/>
    </source>
</evidence>
<dbReference type="GO" id="GO:0006412">
    <property type="term" value="P:translation"/>
    <property type="evidence" value="ECO:0007669"/>
    <property type="project" value="UniProtKB-UniRule"/>
</dbReference>
<comment type="caution">
    <text evidence="6">The sequence shown here is derived from an EMBL/GenBank/DDBJ whole genome shotgun (WGS) entry which is preliminary data.</text>
</comment>
<proteinExistence type="inferred from homology"/>
<dbReference type="InterPro" id="IPR037229">
    <property type="entry name" value="Ribosomal_bL35_sf"/>
</dbReference>
<dbReference type="Gene3D" id="4.10.410.60">
    <property type="match status" value="1"/>
</dbReference>
<dbReference type="SUPFAM" id="SSF143034">
    <property type="entry name" value="L35p-like"/>
    <property type="match status" value="1"/>
</dbReference>
<dbReference type="PATRIC" id="fig|1618402.3.peg.720"/>